<dbReference type="SMART" id="SM00827">
    <property type="entry name" value="PKS_AT"/>
    <property type="match status" value="1"/>
</dbReference>
<dbReference type="SMART" id="SM00825">
    <property type="entry name" value="PKS_KS"/>
    <property type="match status" value="1"/>
</dbReference>
<dbReference type="eggNOG" id="COG1020">
    <property type="taxonomic scope" value="Bacteria"/>
</dbReference>
<dbReference type="InterPro" id="IPR014043">
    <property type="entry name" value="Acyl_transferase_dom"/>
</dbReference>
<evidence type="ECO:0000259" key="4">
    <source>
        <dbReference type="PROSITE" id="PS50075"/>
    </source>
</evidence>
<dbReference type="InterPro" id="IPR057326">
    <property type="entry name" value="KR_dom"/>
</dbReference>
<evidence type="ECO:0000256" key="3">
    <source>
        <dbReference type="ARBA" id="ARBA00022679"/>
    </source>
</evidence>
<proteinExistence type="predicted"/>
<dbReference type="Gene3D" id="3.40.50.720">
    <property type="entry name" value="NAD(P)-binding Rossmann-like Domain"/>
    <property type="match status" value="1"/>
</dbReference>
<dbReference type="SMART" id="SM00823">
    <property type="entry name" value="PKS_PP"/>
    <property type="match status" value="1"/>
</dbReference>
<dbReference type="InterPro" id="IPR050091">
    <property type="entry name" value="PKS_NRPS_Biosynth_Enz"/>
</dbReference>
<dbReference type="Pfam" id="PF08659">
    <property type="entry name" value="KR"/>
    <property type="match status" value="1"/>
</dbReference>
<dbReference type="InterPro" id="IPR006162">
    <property type="entry name" value="Ppantetheine_attach_site"/>
</dbReference>
<dbReference type="HOGENOM" id="CLU_000022_35_4_0"/>
<accession>A9B7X5</accession>
<dbReference type="KEGG" id="hau:Haur_1860"/>
<dbReference type="eggNOG" id="COG1028">
    <property type="taxonomic scope" value="Bacteria"/>
</dbReference>
<dbReference type="EMBL" id="CP000875">
    <property type="protein sequence ID" value="ABX04503.1"/>
    <property type="molecule type" value="Genomic_DNA"/>
</dbReference>
<dbReference type="Gene3D" id="1.10.1200.10">
    <property type="entry name" value="ACP-like"/>
    <property type="match status" value="1"/>
</dbReference>
<dbReference type="InterPro" id="IPR013968">
    <property type="entry name" value="PKS_KR"/>
</dbReference>
<dbReference type="Pfam" id="PF22621">
    <property type="entry name" value="CurL-like_PKS_C"/>
    <property type="match status" value="1"/>
</dbReference>
<dbReference type="CDD" id="cd00833">
    <property type="entry name" value="PKS"/>
    <property type="match status" value="1"/>
</dbReference>
<dbReference type="InterPro" id="IPR020841">
    <property type="entry name" value="PKS_Beta-ketoAc_synthase_dom"/>
</dbReference>
<dbReference type="Pfam" id="PF00550">
    <property type="entry name" value="PP-binding"/>
    <property type="match status" value="1"/>
</dbReference>
<sequence length="1416" mass="153095">MHAYTDTDIAIIGMAGRFPGANNLTTFWHNICQGIVCITDLDLRQLQASGIDQALLNDPAYVKRAPLLLDDIAGFDHNFWGITPNEAALLDPQQRMLLECAWEALEQAGYALKQPQKVGVFVGVGANNYLLQQVLANPSAIERNGDYAVMLANDKDYAPTRISFKLNLLGPSVSVQTACSTSLVATHMAIQSILNGESAMALAGGAALRIPQMQGHLYQAGMIHSPDGNCKPFTSEAAGTIGSSGAGMVLLKRAIDAVADGDPIWAVIKGSAINNDGAQKVGFTAPSIKGQAQVVAEALALAEVEPSMVGYLETHGTATNLGDPIELAALKKVFGATAAQAWCALGTLKANIGHLDNAAGVAGLIKTALALHHRQRPPTAYATIPHSNLQQSPFYLNPTASAWDANLYAGVSSFGIGGTNAHVVLAAAEPIAKQAQAESWQLLPISAASVWSLEQQTERLAAHLQTNPAQSLADVAYTLQTARQAFAQRSFVVAKSHEQASQALLTSPIREFASQPPKVAWLFSGQGSQCAGMAAELYQQAPAFRQAIDLVNRYAQPLLGYDLRQMMFDHSGDLTATNVAQPCLFMLEYALAQQWLAWGIQPQALFGHSIGEYVAACVANVLDLPTAVRLVVVRGQLMNQLPSGAMLSINASRDQIQPILPAELDLAAINTNQLLVVAGEHVAIQAFQQQLNERGIESRILHTSHAFHSRAMQPMLAAFRQHFADVQLQAPTIPILSNVSGTWLTAVQATSVDYWLEQIVNPVQCAACLAQLLADDAWIVQELGPGHTLATFARASQAAQTPLILTSLPHPQVKQADLAVMLQSLGQLWQAGMTVLWQALHQTSCHKVWLPTYAFDHQRHWIEAEQAHAPRASNQISINTPTWQAQSLATTPIQASTWLVWGSQPSTIERLLEQFAADQQLYICNQDTFAQQSKQLNSTTSQIIYFSNFSSLSAWSAAADLLTIAKRVRELGLAQVHLHVVSSQSLAIAPHEDLNPHDAALRGVAMVLAQEYPEISSHWLDLDFTHQAWPSMLAQELQSASEPVVALRGFNRFVPQARVASLPTNQQGFLVGGCYLITGGNGGLGRQIALQLAQQYQAKIAILSRSLVPESPAAYDLQQQITERGGEALIIQADVAQPKQLAEALALVETHWGQCHGLIHAAGSAAQIACTDTTQATWDALMAAKLQGTQNLAMMVRPWKLDWAVVMSSLASDLGGLGFACYASANIAQHAIVHQLNQSSAVPWYCINWDGWQSADEADPQRLSFEQGWAALSAIVQQRGVLNPQVVVGDVAARRQRWLYPQPTVAAPITTHRPRSANFEAPRSQLEQQLAAIWHDLLGVNELSIHDNFFDLGGHSLLATQVLGRIRQQLQLDLPLQLLFEAPTLQGLAEHIRQQQLSQTLQAQAVGGGEREEIEL</sequence>
<dbReference type="InterPro" id="IPR036736">
    <property type="entry name" value="ACP-like_sf"/>
</dbReference>
<dbReference type="InterPro" id="IPR016035">
    <property type="entry name" value="Acyl_Trfase/lysoPLipase"/>
</dbReference>
<dbReference type="InterPro" id="IPR014030">
    <property type="entry name" value="Ketoacyl_synth_N"/>
</dbReference>
<dbReference type="Pfam" id="PF00698">
    <property type="entry name" value="Acyl_transf_1"/>
    <property type="match status" value="1"/>
</dbReference>
<keyword evidence="1" id="KW-0596">Phosphopantetheine</keyword>
<evidence type="ECO:0000313" key="6">
    <source>
        <dbReference type="EMBL" id="ABX04503.1"/>
    </source>
</evidence>
<dbReference type="Gene3D" id="3.30.70.250">
    <property type="entry name" value="Malonyl-CoA ACP transacylase, ACP-binding"/>
    <property type="match status" value="1"/>
</dbReference>
<evidence type="ECO:0000313" key="7">
    <source>
        <dbReference type="Proteomes" id="UP000000787"/>
    </source>
</evidence>
<evidence type="ECO:0000259" key="5">
    <source>
        <dbReference type="PROSITE" id="PS52004"/>
    </source>
</evidence>
<dbReference type="Gene3D" id="3.40.47.10">
    <property type="match status" value="1"/>
</dbReference>
<dbReference type="SUPFAM" id="SSF52151">
    <property type="entry name" value="FabD/lysophospholipase-like"/>
    <property type="match status" value="1"/>
</dbReference>
<dbReference type="PROSITE" id="PS00012">
    <property type="entry name" value="PHOSPHOPANTETHEINE"/>
    <property type="match status" value="1"/>
</dbReference>
<dbReference type="BioCyc" id="HAUR316274:GHYA-1889-MONOMER"/>
<dbReference type="PANTHER" id="PTHR43775:SF51">
    <property type="entry name" value="INACTIVE PHENOLPHTHIOCEROL SYNTHESIS POLYKETIDE SYNTHASE TYPE I PKS1-RELATED"/>
    <property type="match status" value="1"/>
</dbReference>
<dbReference type="SMART" id="SM00822">
    <property type="entry name" value="PKS_KR"/>
    <property type="match status" value="1"/>
</dbReference>
<dbReference type="SUPFAM" id="SSF55048">
    <property type="entry name" value="Probable ACP-binding domain of malonyl-CoA ACP transacylase"/>
    <property type="match status" value="1"/>
</dbReference>
<dbReference type="Pfam" id="PF00109">
    <property type="entry name" value="ketoacyl-synt"/>
    <property type="match status" value="1"/>
</dbReference>
<dbReference type="eggNOG" id="COG3321">
    <property type="taxonomic scope" value="Bacteria"/>
</dbReference>
<dbReference type="InterPro" id="IPR001227">
    <property type="entry name" value="Ac_transferase_dom_sf"/>
</dbReference>
<feature type="domain" description="Carrier" evidence="4">
    <location>
        <begin position="1321"/>
        <end position="1396"/>
    </location>
</feature>
<dbReference type="Gene3D" id="3.30.70.3290">
    <property type="match status" value="1"/>
</dbReference>
<evidence type="ECO:0000256" key="1">
    <source>
        <dbReference type="ARBA" id="ARBA00022450"/>
    </source>
</evidence>
<dbReference type="FunFam" id="1.10.1200.10:FF:000016">
    <property type="entry name" value="Non-ribosomal peptide synthase"/>
    <property type="match status" value="1"/>
</dbReference>
<dbReference type="GO" id="GO:0006633">
    <property type="term" value="P:fatty acid biosynthetic process"/>
    <property type="evidence" value="ECO:0007669"/>
    <property type="project" value="TreeGrafter"/>
</dbReference>
<feature type="domain" description="Ketosynthase family 3 (KS3)" evidence="5">
    <location>
        <begin position="6"/>
        <end position="427"/>
    </location>
</feature>
<protein>
    <submittedName>
        <fullName evidence="6">Beta-ketoacyl synthase</fullName>
    </submittedName>
</protein>
<dbReference type="Gene3D" id="3.40.366.10">
    <property type="entry name" value="Malonyl-Coenzyme A Acyl Carrier Protein, domain 2"/>
    <property type="match status" value="1"/>
</dbReference>
<dbReference type="GO" id="GO:0044550">
    <property type="term" value="P:secondary metabolite biosynthetic process"/>
    <property type="evidence" value="ECO:0007669"/>
    <property type="project" value="UniProtKB-ARBA"/>
</dbReference>
<keyword evidence="2" id="KW-0597">Phosphoprotein</keyword>
<dbReference type="PANTHER" id="PTHR43775">
    <property type="entry name" value="FATTY ACID SYNTHASE"/>
    <property type="match status" value="1"/>
</dbReference>
<dbReference type="InterPro" id="IPR009081">
    <property type="entry name" value="PP-bd_ACP"/>
</dbReference>
<name>A9B7X5_HERA2</name>
<dbReference type="Pfam" id="PF02801">
    <property type="entry name" value="Ketoacyl-synt_C"/>
    <property type="match status" value="1"/>
</dbReference>
<dbReference type="InterPro" id="IPR036291">
    <property type="entry name" value="NAD(P)-bd_dom_sf"/>
</dbReference>
<dbReference type="PROSITE" id="PS52004">
    <property type="entry name" value="KS3_2"/>
    <property type="match status" value="1"/>
</dbReference>
<dbReference type="InterPro" id="IPR016036">
    <property type="entry name" value="Malonyl_transacylase_ACP-bd"/>
</dbReference>
<organism evidence="6 7">
    <name type="scientific">Herpetosiphon aurantiacus (strain ATCC 23779 / DSM 785 / 114-95)</name>
    <dbReference type="NCBI Taxonomy" id="316274"/>
    <lineage>
        <taxon>Bacteria</taxon>
        <taxon>Bacillati</taxon>
        <taxon>Chloroflexota</taxon>
        <taxon>Chloroflexia</taxon>
        <taxon>Herpetosiphonales</taxon>
        <taxon>Herpetosiphonaceae</taxon>
        <taxon>Herpetosiphon</taxon>
    </lineage>
</organism>
<gene>
    <name evidence="6" type="ordered locus">Haur_1860</name>
</gene>
<dbReference type="InterPro" id="IPR016039">
    <property type="entry name" value="Thiolase-like"/>
</dbReference>
<dbReference type="STRING" id="316274.Haur_1860"/>
<dbReference type="SUPFAM" id="SSF53901">
    <property type="entry name" value="Thiolase-like"/>
    <property type="match status" value="1"/>
</dbReference>
<dbReference type="InterPro" id="IPR020806">
    <property type="entry name" value="PKS_PP-bd"/>
</dbReference>
<dbReference type="Proteomes" id="UP000000787">
    <property type="component" value="Chromosome"/>
</dbReference>
<dbReference type="GO" id="GO:0004312">
    <property type="term" value="F:fatty acid synthase activity"/>
    <property type="evidence" value="ECO:0007669"/>
    <property type="project" value="TreeGrafter"/>
</dbReference>
<keyword evidence="3" id="KW-0808">Transferase</keyword>
<dbReference type="SUPFAM" id="SSF47336">
    <property type="entry name" value="ACP-like"/>
    <property type="match status" value="1"/>
</dbReference>
<evidence type="ECO:0000256" key="2">
    <source>
        <dbReference type="ARBA" id="ARBA00022553"/>
    </source>
</evidence>
<dbReference type="PROSITE" id="PS50075">
    <property type="entry name" value="CARRIER"/>
    <property type="match status" value="1"/>
</dbReference>
<dbReference type="InParanoid" id="A9B7X5"/>
<dbReference type="SUPFAM" id="SSF51735">
    <property type="entry name" value="NAD(P)-binding Rossmann-fold domains"/>
    <property type="match status" value="2"/>
</dbReference>
<keyword evidence="7" id="KW-1185">Reference proteome</keyword>
<dbReference type="InterPro" id="IPR014031">
    <property type="entry name" value="Ketoacyl_synth_C"/>
</dbReference>
<dbReference type="GO" id="GO:0031177">
    <property type="term" value="F:phosphopantetheine binding"/>
    <property type="evidence" value="ECO:0007669"/>
    <property type="project" value="InterPro"/>
</dbReference>
<reference evidence="6 7" key="1">
    <citation type="journal article" date="2011" name="Stand. Genomic Sci.">
        <title>Complete genome sequence of the filamentous gliding predatory bacterium Herpetosiphon aurantiacus type strain (114-95(T)).</title>
        <authorList>
            <person name="Kiss H."/>
            <person name="Nett M."/>
            <person name="Domin N."/>
            <person name="Martin K."/>
            <person name="Maresca J.A."/>
            <person name="Copeland A."/>
            <person name="Lapidus A."/>
            <person name="Lucas S."/>
            <person name="Berry K.W."/>
            <person name="Glavina Del Rio T."/>
            <person name="Dalin E."/>
            <person name="Tice H."/>
            <person name="Pitluck S."/>
            <person name="Richardson P."/>
            <person name="Bruce D."/>
            <person name="Goodwin L."/>
            <person name="Han C."/>
            <person name="Detter J.C."/>
            <person name="Schmutz J."/>
            <person name="Brettin T."/>
            <person name="Land M."/>
            <person name="Hauser L."/>
            <person name="Kyrpides N.C."/>
            <person name="Ivanova N."/>
            <person name="Goker M."/>
            <person name="Woyke T."/>
            <person name="Klenk H.P."/>
            <person name="Bryant D.A."/>
        </authorList>
    </citation>
    <scope>NUCLEOTIDE SEQUENCE [LARGE SCALE GENOMIC DNA]</scope>
    <source>
        <strain evidence="7">ATCC 23779 / DSM 785 / 114-95</strain>
    </source>
</reference>